<keyword evidence="1" id="KW-1133">Transmembrane helix</keyword>
<evidence type="ECO:0000313" key="3">
    <source>
        <dbReference type="Proteomes" id="UP000607653"/>
    </source>
</evidence>
<accession>A0A822XXL2</accession>
<dbReference type="AlphaFoldDB" id="A0A822XXL2"/>
<sequence length="44" mass="5216">MMMIIGLDSIMLILIVFWMFALSVFGIQHLHLFIMKIWPRAYSS</sequence>
<feature type="transmembrane region" description="Helical" evidence="1">
    <location>
        <begin position="12"/>
        <end position="34"/>
    </location>
</feature>
<proteinExistence type="predicted"/>
<name>A0A822XXL2_NELNU</name>
<evidence type="ECO:0000313" key="2">
    <source>
        <dbReference type="EMBL" id="DAD24463.1"/>
    </source>
</evidence>
<keyword evidence="1" id="KW-0472">Membrane</keyword>
<gene>
    <name evidence="2" type="ORF">HUJ06_025927</name>
</gene>
<comment type="caution">
    <text evidence="2">The sequence shown here is derived from an EMBL/GenBank/DDBJ whole genome shotgun (WGS) entry which is preliminary data.</text>
</comment>
<dbReference type="Proteomes" id="UP000607653">
    <property type="component" value="Unassembled WGS sequence"/>
</dbReference>
<protein>
    <submittedName>
        <fullName evidence="2">Uncharacterized protein</fullName>
    </submittedName>
</protein>
<organism evidence="2 3">
    <name type="scientific">Nelumbo nucifera</name>
    <name type="common">Sacred lotus</name>
    <dbReference type="NCBI Taxonomy" id="4432"/>
    <lineage>
        <taxon>Eukaryota</taxon>
        <taxon>Viridiplantae</taxon>
        <taxon>Streptophyta</taxon>
        <taxon>Embryophyta</taxon>
        <taxon>Tracheophyta</taxon>
        <taxon>Spermatophyta</taxon>
        <taxon>Magnoliopsida</taxon>
        <taxon>Proteales</taxon>
        <taxon>Nelumbonaceae</taxon>
        <taxon>Nelumbo</taxon>
    </lineage>
</organism>
<keyword evidence="3" id="KW-1185">Reference proteome</keyword>
<evidence type="ECO:0000256" key="1">
    <source>
        <dbReference type="SAM" id="Phobius"/>
    </source>
</evidence>
<reference evidence="2 3" key="1">
    <citation type="journal article" date="2020" name="Mol. Biol. Evol.">
        <title>Distinct Expression and Methylation Patterns for Genes with Different Fates following a Single Whole-Genome Duplication in Flowering Plants.</title>
        <authorList>
            <person name="Shi T."/>
            <person name="Rahmani R.S."/>
            <person name="Gugger P.F."/>
            <person name="Wang M."/>
            <person name="Li H."/>
            <person name="Zhang Y."/>
            <person name="Li Z."/>
            <person name="Wang Q."/>
            <person name="Van de Peer Y."/>
            <person name="Marchal K."/>
            <person name="Chen J."/>
        </authorList>
    </citation>
    <scope>NUCLEOTIDE SEQUENCE [LARGE SCALE GENOMIC DNA]</scope>
    <source>
        <tissue evidence="2">Leaf</tissue>
    </source>
</reference>
<dbReference type="EMBL" id="DUZY01000001">
    <property type="protein sequence ID" value="DAD24463.1"/>
    <property type="molecule type" value="Genomic_DNA"/>
</dbReference>
<keyword evidence="1" id="KW-0812">Transmembrane</keyword>